<organism evidence="7 8">
    <name type="scientific">Fervidobacterium gondwanense DSM 13020</name>
    <dbReference type="NCBI Taxonomy" id="1121883"/>
    <lineage>
        <taxon>Bacteria</taxon>
        <taxon>Thermotogati</taxon>
        <taxon>Thermotogota</taxon>
        <taxon>Thermotogae</taxon>
        <taxon>Thermotogales</taxon>
        <taxon>Fervidobacteriaceae</taxon>
        <taxon>Fervidobacterium</taxon>
    </lineage>
</organism>
<dbReference type="InterPro" id="IPR010149">
    <property type="entry name" value="CRISPR-assoc_prot_Csm2_III-A"/>
</dbReference>
<dbReference type="STRING" id="1121883.SAMN02745226_01651"/>
<dbReference type="Pfam" id="PF03750">
    <property type="entry name" value="Csm2_III-A"/>
    <property type="match status" value="1"/>
</dbReference>
<evidence type="ECO:0000256" key="1">
    <source>
        <dbReference type="ARBA" id="ARBA00003640"/>
    </source>
</evidence>
<dbReference type="OrthoDB" id="1862673at2"/>
<evidence type="ECO:0000256" key="2">
    <source>
        <dbReference type="ARBA" id="ARBA00006896"/>
    </source>
</evidence>
<name>A0A1M7T747_FERGO</name>
<evidence type="ECO:0000256" key="4">
    <source>
        <dbReference type="ARBA" id="ARBA00022884"/>
    </source>
</evidence>
<comment type="similarity">
    <text evidence="2">Belongs to the CRISPR-associated Csm2 family.</text>
</comment>
<dbReference type="NCBIfam" id="TIGR01870">
    <property type="entry name" value="cas_TM1810_Csm2"/>
    <property type="match status" value="1"/>
</dbReference>
<evidence type="ECO:0000313" key="8">
    <source>
        <dbReference type="Proteomes" id="UP000184207"/>
    </source>
</evidence>
<evidence type="ECO:0000256" key="3">
    <source>
        <dbReference type="ARBA" id="ARBA00016118"/>
    </source>
</evidence>
<evidence type="ECO:0000256" key="6">
    <source>
        <dbReference type="ARBA" id="ARBA00031723"/>
    </source>
</evidence>
<dbReference type="RefSeq" id="WP_072760359.1">
    <property type="nucleotide sequence ID" value="NZ_FRDJ01000010.1"/>
</dbReference>
<proteinExistence type="inferred from homology"/>
<protein>
    <recommendedName>
        <fullName evidence="3">CRISPR system Cms protein Csm2</fullName>
    </recommendedName>
    <alternativeName>
        <fullName evidence="6">CRISPR type III A-associated protein Csm2</fullName>
    </alternativeName>
</protein>
<keyword evidence="8" id="KW-1185">Reference proteome</keyword>
<sequence>MPENRRNQYPNVQQNVSSLEELFKDVESVFTSIDVNNIDSSVYNQLNSYANRIGKDLSLNSSRLRKFYNHIKKLEMEIGDHNSIVRKLNKFIAIMMYDVGRENNEGLRNFALGMKKLVDLVKSKNADEIKKFYNIFLDFFESLVAYHKYYHPERS</sequence>
<dbReference type="GO" id="GO:0051607">
    <property type="term" value="P:defense response to virus"/>
    <property type="evidence" value="ECO:0007669"/>
    <property type="project" value="UniProtKB-KW"/>
</dbReference>
<accession>A0A1M7T747</accession>
<reference evidence="8" key="1">
    <citation type="submission" date="2016-12" db="EMBL/GenBank/DDBJ databases">
        <authorList>
            <person name="Varghese N."/>
            <person name="Submissions S."/>
        </authorList>
    </citation>
    <scope>NUCLEOTIDE SEQUENCE [LARGE SCALE GENOMIC DNA]</scope>
    <source>
        <strain evidence="8">DSM 13020</strain>
    </source>
</reference>
<dbReference type="AlphaFoldDB" id="A0A1M7T747"/>
<dbReference type="GO" id="GO:0003723">
    <property type="term" value="F:RNA binding"/>
    <property type="evidence" value="ECO:0007669"/>
    <property type="project" value="UniProtKB-KW"/>
</dbReference>
<evidence type="ECO:0000256" key="5">
    <source>
        <dbReference type="ARBA" id="ARBA00023118"/>
    </source>
</evidence>
<comment type="function">
    <text evidence="1">This subunit may be involved in monitoring complementarity of crRNA and target RNA.</text>
</comment>
<gene>
    <name evidence="7" type="ORF">SAMN02745226_01651</name>
</gene>
<dbReference type="Proteomes" id="UP000184207">
    <property type="component" value="Unassembled WGS sequence"/>
</dbReference>
<keyword evidence="4" id="KW-0694">RNA-binding</keyword>
<keyword evidence="5" id="KW-0051">Antiviral defense</keyword>
<evidence type="ECO:0000313" key="7">
    <source>
        <dbReference type="EMBL" id="SHN66548.1"/>
    </source>
</evidence>
<dbReference type="EMBL" id="FRDJ01000010">
    <property type="protein sequence ID" value="SHN66548.1"/>
    <property type="molecule type" value="Genomic_DNA"/>
</dbReference>